<sequence length="155" mass="17441">MDTSRNVDGATFKELEKAGIGVVLRDSSGTVIIAMSKIEKSVEESEAIELLAIFRGMQLCVNMGIQNLLVESDRKMVIEVLQTDSMLNSSLGVLYQEVKIFATHFVNCNYSHIYRECNMVAHKLARHAQWVDDICVWLDSIPDCISQAIWLDNCL</sequence>
<evidence type="ECO:0000313" key="2">
    <source>
        <dbReference type="EMBL" id="CAI9757855.1"/>
    </source>
</evidence>
<dbReference type="AlphaFoldDB" id="A0AAD2DN34"/>
<dbReference type="GO" id="GO:0003676">
    <property type="term" value="F:nucleic acid binding"/>
    <property type="evidence" value="ECO:0007669"/>
    <property type="project" value="InterPro"/>
</dbReference>
<dbReference type="InterPro" id="IPR012337">
    <property type="entry name" value="RNaseH-like_sf"/>
</dbReference>
<dbReference type="Pfam" id="PF13456">
    <property type="entry name" value="RVT_3"/>
    <property type="match status" value="1"/>
</dbReference>
<dbReference type="InterPro" id="IPR036397">
    <property type="entry name" value="RNaseH_sf"/>
</dbReference>
<protein>
    <recommendedName>
        <fullName evidence="1">RNase H type-1 domain-containing protein</fullName>
    </recommendedName>
</protein>
<evidence type="ECO:0000259" key="1">
    <source>
        <dbReference type="Pfam" id="PF13456"/>
    </source>
</evidence>
<name>A0AAD2DN34_9LAMI</name>
<feature type="domain" description="RNase H type-1" evidence="1">
    <location>
        <begin position="6"/>
        <end position="128"/>
    </location>
</feature>
<dbReference type="GO" id="GO:0004523">
    <property type="term" value="F:RNA-DNA hybrid ribonuclease activity"/>
    <property type="evidence" value="ECO:0007669"/>
    <property type="project" value="InterPro"/>
</dbReference>
<dbReference type="InterPro" id="IPR053151">
    <property type="entry name" value="RNase_H-like"/>
</dbReference>
<keyword evidence="3" id="KW-1185">Reference proteome</keyword>
<proteinExistence type="predicted"/>
<dbReference type="PANTHER" id="PTHR47723">
    <property type="entry name" value="OS05G0353850 PROTEIN"/>
    <property type="match status" value="1"/>
</dbReference>
<reference evidence="2" key="1">
    <citation type="submission" date="2023-05" db="EMBL/GenBank/DDBJ databases">
        <authorList>
            <person name="Huff M."/>
        </authorList>
    </citation>
    <scope>NUCLEOTIDE SEQUENCE</scope>
</reference>
<organism evidence="2 3">
    <name type="scientific">Fraxinus pennsylvanica</name>
    <dbReference type="NCBI Taxonomy" id="56036"/>
    <lineage>
        <taxon>Eukaryota</taxon>
        <taxon>Viridiplantae</taxon>
        <taxon>Streptophyta</taxon>
        <taxon>Embryophyta</taxon>
        <taxon>Tracheophyta</taxon>
        <taxon>Spermatophyta</taxon>
        <taxon>Magnoliopsida</taxon>
        <taxon>eudicotyledons</taxon>
        <taxon>Gunneridae</taxon>
        <taxon>Pentapetalae</taxon>
        <taxon>asterids</taxon>
        <taxon>lamiids</taxon>
        <taxon>Lamiales</taxon>
        <taxon>Oleaceae</taxon>
        <taxon>Oleeae</taxon>
        <taxon>Fraxinus</taxon>
    </lineage>
</organism>
<dbReference type="Proteomes" id="UP000834106">
    <property type="component" value="Chromosome 3"/>
</dbReference>
<dbReference type="SUPFAM" id="SSF53098">
    <property type="entry name" value="Ribonuclease H-like"/>
    <property type="match status" value="1"/>
</dbReference>
<evidence type="ECO:0000313" key="3">
    <source>
        <dbReference type="Proteomes" id="UP000834106"/>
    </source>
</evidence>
<dbReference type="EMBL" id="OU503038">
    <property type="protein sequence ID" value="CAI9757855.1"/>
    <property type="molecule type" value="Genomic_DNA"/>
</dbReference>
<accession>A0AAD2DN34</accession>
<dbReference type="CDD" id="cd06222">
    <property type="entry name" value="RNase_H_like"/>
    <property type="match status" value="1"/>
</dbReference>
<dbReference type="InterPro" id="IPR044730">
    <property type="entry name" value="RNase_H-like_dom_plant"/>
</dbReference>
<dbReference type="Gene3D" id="3.30.420.10">
    <property type="entry name" value="Ribonuclease H-like superfamily/Ribonuclease H"/>
    <property type="match status" value="1"/>
</dbReference>
<gene>
    <name evidence="2" type="ORF">FPE_LOCUS5285</name>
</gene>
<dbReference type="InterPro" id="IPR002156">
    <property type="entry name" value="RNaseH_domain"/>
</dbReference>
<dbReference type="PANTHER" id="PTHR47723:SF19">
    <property type="entry name" value="POLYNUCLEOTIDYL TRANSFERASE, RIBONUCLEASE H-LIKE SUPERFAMILY PROTEIN"/>
    <property type="match status" value="1"/>
</dbReference>